<evidence type="ECO:0000313" key="2">
    <source>
        <dbReference type="EMBL" id="NLQ18255.1"/>
    </source>
</evidence>
<organism evidence="2 3">
    <name type="scientific">Marinomonas profundi</name>
    <dbReference type="NCBI Taxonomy" id="2726122"/>
    <lineage>
        <taxon>Bacteria</taxon>
        <taxon>Pseudomonadati</taxon>
        <taxon>Pseudomonadota</taxon>
        <taxon>Gammaproteobacteria</taxon>
        <taxon>Oceanospirillales</taxon>
        <taxon>Oceanospirillaceae</taxon>
        <taxon>Marinomonas</taxon>
    </lineage>
</organism>
<dbReference type="InterPro" id="IPR016181">
    <property type="entry name" value="Acyl_CoA_acyltransferase"/>
</dbReference>
<dbReference type="PANTHER" id="PTHR43233">
    <property type="entry name" value="FAMILY N-ACETYLTRANSFERASE, PUTATIVE (AFU_ORTHOLOGUE AFUA_6G03350)-RELATED"/>
    <property type="match status" value="1"/>
</dbReference>
<name>A0A847R2Z7_9GAMM</name>
<comment type="caution">
    <text evidence="2">The sequence shown here is derived from an EMBL/GenBank/DDBJ whole genome shotgun (WGS) entry which is preliminary data.</text>
</comment>
<sequence length="146" mass="16552">MILGYRISSHYEDMDFDVIHAYIASTYWASGIPAHTLKTALDNSLCFGVFAADGKQVGFARMITDQATFAYLADVFIAEEHQGKGLSKWLMQEIHDHPSMQGLRRILLATRDAHGLYAQFGYTPLSHPATFMQKWNPDVYNEFDLT</sequence>
<dbReference type="EMBL" id="JABAEK010000011">
    <property type="protein sequence ID" value="NLQ18255.1"/>
    <property type="molecule type" value="Genomic_DNA"/>
</dbReference>
<dbReference type="GO" id="GO:0016747">
    <property type="term" value="F:acyltransferase activity, transferring groups other than amino-acyl groups"/>
    <property type="evidence" value="ECO:0007669"/>
    <property type="project" value="InterPro"/>
</dbReference>
<dbReference type="InterPro" id="IPR000182">
    <property type="entry name" value="GNAT_dom"/>
</dbReference>
<feature type="domain" description="N-acetyltransferase" evidence="1">
    <location>
        <begin position="5"/>
        <end position="146"/>
    </location>
</feature>
<protein>
    <submittedName>
        <fullName evidence="2">GNAT family N-acetyltransferase</fullName>
    </submittedName>
</protein>
<dbReference type="InterPro" id="IPR053144">
    <property type="entry name" value="Acetyltransferase_Butenolide"/>
</dbReference>
<gene>
    <name evidence="2" type="ORF">HGG82_11555</name>
</gene>
<dbReference type="Pfam" id="PF13508">
    <property type="entry name" value="Acetyltransf_7"/>
    <property type="match status" value="1"/>
</dbReference>
<dbReference type="RefSeq" id="WP_168825828.1">
    <property type="nucleotide sequence ID" value="NZ_CP073013.1"/>
</dbReference>
<dbReference type="CDD" id="cd04301">
    <property type="entry name" value="NAT_SF"/>
    <property type="match status" value="1"/>
</dbReference>
<dbReference type="SUPFAM" id="SSF55729">
    <property type="entry name" value="Acyl-CoA N-acyltransferases (Nat)"/>
    <property type="match status" value="1"/>
</dbReference>
<reference evidence="2 3" key="1">
    <citation type="submission" date="2020-04" db="EMBL/GenBank/DDBJ databases">
        <title>Marinomonas sp. M1K-6 isolated from the deep seawater of the Mariana Trench.</title>
        <authorList>
            <person name="Li Y."/>
        </authorList>
    </citation>
    <scope>NUCLEOTIDE SEQUENCE [LARGE SCALE GENOMIC DNA]</scope>
    <source>
        <strain evidence="2 3">M1K-6</strain>
    </source>
</reference>
<dbReference type="PANTHER" id="PTHR43233:SF1">
    <property type="entry name" value="FAMILY N-ACETYLTRANSFERASE, PUTATIVE (AFU_ORTHOLOGUE AFUA_6G03350)-RELATED"/>
    <property type="match status" value="1"/>
</dbReference>
<evidence type="ECO:0000313" key="3">
    <source>
        <dbReference type="Proteomes" id="UP000586067"/>
    </source>
</evidence>
<dbReference type="Proteomes" id="UP000586067">
    <property type="component" value="Unassembled WGS sequence"/>
</dbReference>
<dbReference type="PROSITE" id="PS51186">
    <property type="entry name" value="GNAT"/>
    <property type="match status" value="1"/>
</dbReference>
<keyword evidence="2" id="KW-0808">Transferase</keyword>
<proteinExistence type="predicted"/>
<accession>A0A847R2Z7</accession>
<evidence type="ECO:0000259" key="1">
    <source>
        <dbReference type="PROSITE" id="PS51186"/>
    </source>
</evidence>
<keyword evidence="3" id="KW-1185">Reference proteome</keyword>
<dbReference type="Gene3D" id="3.40.630.30">
    <property type="match status" value="1"/>
</dbReference>
<dbReference type="AlphaFoldDB" id="A0A847R2Z7"/>